<dbReference type="EMBL" id="CM029041">
    <property type="protein sequence ID" value="KAG2622880.1"/>
    <property type="molecule type" value="Genomic_DNA"/>
</dbReference>
<sequence>MNSPGVSSSTGWPWPSSSCASLGGIRLWRAGSVALASSGGSPTVSSTAGGLAPPRPPTPPIHAVGHGVAARDLPPTVRRPHASPLAGSATGRLATTLPPPPTDPRRGPPPADGLRPFGLHPRQGPSSRQAAPSLSPSLFLLPWLPWWEQKERDRG</sequence>
<organism evidence="2 3">
    <name type="scientific">Panicum virgatum</name>
    <name type="common">Blackwell switchgrass</name>
    <dbReference type="NCBI Taxonomy" id="38727"/>
    <lineage>
        <taxon>Eukaryota</taxon>
        <taxon>Viridiplantae</taxon>
        <taxon>Streptophyta</taxon>
        <taxon>Embryophyta</taxon>
        <taxon>Tracheophyta</taxon>
        <taxon>Spermatophyta</taxon>
        <taxon>Magnoliopsida</taxon>
        <taxon>Liliopsida</taxon>
        <taxon>Poales</taxon>
        <taxon>Poaceae</taxon>
        <taxon>PACMAD clade</taxon>
        <taxon>Panicoideae</taxon>
        <taxon>Panicodae</taxon>
        <taxon>Paniceae</taxon>
        <taxon>Panicinae</taxon>
        <taxon>Panicum</taxon>
        <taxon>Panicum sect. Hiantes</taxon>
    </lineage>
</organism>
<keyword evidence="3" id="KW-1185">Reference proteome</keyword>
<comment type="caution">
    <text evidence="2">The sequence shown here is derived from an EMBL/GenBank/DDBJ whole genome shotgun (WGS) entry which is preliminary data.</text>
</comment>
<protein>
    <submittedName>
        <fullName evidence="2">Uncharacterized protein</fullName>
    </submittedName>
</protein>
<feature type="region of interest" description="Disordered" evidence="1">
    <location>
        <begin position="35"/>
        <end position="134"/>
    </location>
</feature>
<feature type="compositionally biased region" description="Pro residues" evidence="1">
    <location>
        <begin position="97"/>
        <end position="111"/>
    </location>
</feature>
<evidence type="ECO:0000256" key="1">
    <source>
        <dbReference type="SAM" id="MobiDB-lite"/>
    </source>
</evidence>
<evidence type="ECO:0000313" key="2">
    <source>
        <dbReference type="EMBL" id="KAG2622880.1"/>
    </source>
</evidence>
<dbReference type="AlphaFoldDB" id="A0A8T0UK43"/>
<evidence type="ECO:0000313" key="3">
    <source>
        <dbReference type="Proteomes" id="UP000823388"/>
    </source>
</evidence>
<dbReference type="Proteomes" id="UP000823388">
    <property type="component" value="Chromosome 3K"/>
</dbReference>
<name>A0A8T0UK43_PANVG</name>
<accession>A0A8T0UK43</accession>
<gene>
    <name evidence="2" type="ORF">PVAP13_3KG020627</name>
</gene>
<proteinExistence type="predicted"/>
<reference evidence="2" key="1">
    <citation type="submission" date="2020-05" db="EMBL/GenBank/DDBJ databases">
        <title>WGS assembly of Panicum virgatum.</title>
        <authorList>
            <person name="Lovell J.T."/>
            <person name="Jenkins J."/>
            <person name="Shu S."/>
            <person name="Juenger T.E."/>
            <person name="Schmutz J."/>
        </authorList>
    </citation>
    <scope>NUCLEOTIDE SEQUENCE</scope>
    <source>
        <strain evidence="2">AP13</strain>
    </source>
</reference>